<evidence type="ECO:0000313" key="3">
    <source>
        <dbReference type="Proteomes" id="UP000654257"/>
    </source>
</evidence>
<feature type="region of interest" description="Disordered" evidence="1">
    <location>
        <begin position="48"/>
        <end position="74"/>
    </location>
</feature>
<dbReference type="EMBL" id="BMCU01000006">
    <property type="protein sequence ID" value="GGG26170.1"/>
    <property type="molecule type" value="Genomic_DNA"/>
</dbReference>
<proteinExistence type="predicted"/>
<accession>A0A917G728</accession>
<name>A0A917G728_9NOCA</name>
<reference evidence="2" key="2">
    <citation type="submission" date="2020-09" db="EMBL/GenBank/DDBJ databases">
        <authorList>
            <person name="Sun Q."/>
            <person name="Sedlacek I."/>
        </authorList>
    </citation>
    <scope>NUCLEOTIDE SEQUENCE</scope>
    <source>
        <strain evidence="2">CCM 7905</strain>
    </source>
</reference>
<evidence type="ECO:0000313" key="2">
    <source>
        <dbReference type="EMBL" id="GGG26170.1"/>
    </source>
</evidence>
<dbReference type="Proteomes" id="UP000654257">
    <property type="component" value="Unassembled WGS sequence"/>
</dbReference>
<keyword evidence="3" id="KW-1185">Reference proteome</keyword>
<gene>
    <name evidence="2" type="ORF">GCM10007304_45010</name>
</gene>
<organism evidence="2 3">
    <name type="scientific">Rhodococcoides trifolii</name>
    <dbReference type="NCBI Taxonomy" id="908250"/>
    <lineage>
        <taxon>Bacteria</taxon>
        <taxon>Bacillati</taxon>
        <taxon>Actinomycetota</taxon>
        <taxon>Actinomycetes</taxon>
        <taxon>Mycobacteriales</taxon>
        <taxon>Nocardiaceae</taxon>
        <taxon>Rhodococcoides</taxon>
    </lineage>
</organism>
<comment type="caution">
    <text evidence="2">The sequence shown here is derived from an EMBL/GenBank/DDBJ whole genome shotgun (WGS) entry which is preliminary data.</text>
</comment>
<dbReference type="AlphaFoldDB" id="A0A917G728"/>
<protein>
    <submittedName>
        <fullName evidence="2">Uncharacterized protein</fullName>
    </submittedName>
</protein>
<reference evidence="2" key="1">
    <citation type="journal article" date="2014" name="Int. J. Syst. Evol. Microbiol.">
        <title>Complete genome sequence of Corynebacterium casei LMG S-19264T (=DSM 44701T), isolated from a smear-ripened cheese.</title>
        <authorList>
            <consortium name="US DOE Joint Genome Institute (JGI-PGF)"/>
            <person name="Walter F."/>
            <person name="Albersmeier A."/>
            <person name="Kalinowski J."/>
            <person name="Ruckert C."/>
        </authorList>
    </citation>
    <scope>NUCLEOTIDE SEQUENCE</scope>
    <source>
        <strain evidence="2">CCM 7905</strain>
    </source>
</reference>
<sequence>MGMAKFLCKLKVQPKGTPTTGLLQLSLQNAPHAAAQVQRPLVHSHDALDAAASEGPDPEKNFAATRRADETTPSRLSTVLAHGCDGISVSFW</sequence>
<evidence type="ECO:0000256" key="1">
    <source>
        <dbReference type="SAM" id="MobiDB-lite"/>
    </source>
</evidence>